<dbReference type="SUPFAM" id="SSF51735">
    <property type="entry name" value="NAD(P)-binding Rossmann-fold domains"/>
    <property type="match status" value="1"/>
</dbReference>
<dbReference type="UniPathway" id="UPA00051">
    <property type="reaction ID" value="UER00465"/>
</dbReference>
<dbReference type="GO" id="GO:0009086">
    <property type="term" value="P:methionine biosynthetic process"/>
    <property type="evidence" value="ECO:0007669"/>
    <property type="project" value="UniProtKB-KW"/>
</dbReference>
<accession>A0A0P6YQK2</accession>
<dbReference type="Proteomes" id="UP000050501">
    <property type="component" value="Unassembled WGS sequence"/>
</dbReference>
<organism evidence="15 16">
    <name type="scientific">Levilinea saccharolytica</name>
    <dbReference type="NCBI Taxonomy" id="229921"/>
    <lineage>
        <taxon>Bacteria</taxon>
        <taxon>Bacillati</taxon>
        <taxon>Chloroflexota</taxon>
        <taxon>Anaerolineae</taxon>
        <taxon>Anaerolineales</taxon>
        <taxon>Anaerolineaceae</taxon>
        <taxon>Levilinea</taxon>
    </lineage>
</organism>
<keyword evidence="12" id="KW-0028">Amino-acid biosynthesis</keyword>
<dbReference type="Pfam" id="PF00742">
    <property type="entry name" value="Homoserine_dh"/>
    <property type="match status" value="1"/>
</dbReference>
<feature type="binding site" evidence="11">
    <location>
        <position position="130"/>
    </location>
    <ligand>
        <name>NADPH</name>
        <dbReference type="ChEBI" id="CHEBI:57783"/>
    </ligand>
</feature>
<dbReference type="STRING" id="229921.ADN01_04610"/>
<evidence type="ECO:0000256" key="11">
    <source>
        <dbReference type="PIRSR" id="PIRSR036497-2"/>
    </source>
</evidence>
<evidence type="ECO:0000313" key="15">
    <source>
        <dbReference type="EMBL" id="KPL87444.1"/>
    </source>
</evidence>
<keyword evidence="7 12" id="KW-0560">Oxidoreductase</keyword>
<dbReference type="PATRIC" id="fig|229921.5.peg.3275"/>
<comment type="catalytic activity">
    <reaction evidence="9">
        <text>L-homoserine + NADP(+) = L-aspartate 4-semialdehyde + NADPH + H(+)</text>
        <dbReference type="Rhea" id="RHEA:15761"/>
        <dbReference type="ChEBI" id="CHEBI:15378"/>
        <dbReference type="ChEBI" id="CHEBI:57476"/>
        <dbReference type="ChEBI" id="CHEBI:57783"/>
        <dbReference type="ChEBI" id="CHEBI:58349"/>
        <dbReference type="ChEBI" id="CHEBI:537519"/>
        <dbReference type="EC" id="1.1.1.3"/>
    </reaction>
    <physiologicalReaction direction="right-to-left" evidence="9">
        <dbReference type="Rhea" id="RHEA:15763"/>
    </physiologicalReaction>
</comment>
<feature type="domain" description="Homoserine dehydrogenase catalytic" evidence="14">
    <location>
        <begin position="162"/>
        <end position="339"/>
    </location>
</feature>
<evidence type="ECO:0000256" key="13">
    <source>
        <dbReference type="RuleBase" id="RU004171"/>
    </source>
</evidence>
<dbReference type="EMBL" id="LGCM01000019">
    <property type="protein sequence ID" value="KPL87444.1"/>
    <property type="molecule type" value="Genomic_DNA"/>
</dbReference>
<comment type="caution">
    <text evidence="15">The sequence shown here is derived from an EMBL/GenBank/DDBJ whole genome shotgun (WGS) entry which is preliminary data.</text>
</comment>
<gene>
    <name evidence="15" type="ORF">ADN01_04610</name>
</gene>
<evidence type="ECO:0000313" key="16">
    <source>
        <dbReference type="Proteomes" id="UP000050501"/>
    </source>
</evidence>
<dbReference type="EC" id="1.1.1.3" evidence="4 12"/>
<dbReference type="OrthoDB" id="9808167at2"/>
<dbReference type="AlphaFoldDB" id="A0A0P6YQK2"/>
<dbReference type="GO" id="GO:0009088">
    <property type="term" value="P:threonine biosynthetic process"/>
    <property type="evidence" value="ECO:0007669"/>
    <property type="project" value="UniProtKB-UniPathway"/>
</dbReference>
<sequence length="347" mass="37255">MHMQTVRLALVGFGNVGRALVRLLERKRALLASQYGLEWVVTGIATGRHGMAVDPQGLDVQEALRLAESGQSIDALCRGPRPASMLDFIRACPADVLFENSPVNHHTGQPAIDHLRTALECGMHAVTANKGPVVHGHALLTETAARSGRKFMFESTVMDGAPIFSLFRQPLPASELMGFMGILNSCTNLMLEMMEQGRELDDVIRYAQSIGIAETDPSADVDGWDAAIKVAALITVLMGEPFTPQQVVREGIRGLSAEDIRAALDAGERWKLVCTARRENGQIHAQVAPQRVPSTSPLYSVGGTSSFVQFEMDTLSGLGILESNPGPDTTAYGLLADLLNALGKTNG</sequence>
<evidence type="ECO:0000256" key="10">
    <source>
        <dbReference type="PIRSR" id="PIRSR036497-1"/>
    </source>
</evidence>
<feature type="binding site" evidence="11">
    <location>
        <position position="214"/>
    </location>
    <ligand>
        <name>L-homoserine</name>
        <dbReference type="ChEBI" id="CHEBI:57476"/>
    </ligand>
</feature>
<evidence type="ECO:0000256" key="5">
    <source>
        <dbReference type="ARBA" id="ARBA00013376"/>
    </source>
</evidence>
<dbReference type="PROSITE" id="PS01042">
    <property type="entry name" value="HOMOSER_DHGENASE"/>
    <property type="match status" value="1"/>
</dbReference>
<evidence type="ECO:0000256" key="6">
    <source>
        <dbReference type="ARBA" id="ARBA00022697"/>
    </source>
</evidence>
<dbReference type="InterPro" id="IPR036291">
    <property type="entry name" value="NAD(P)-bd_dom_sf"/>
</dbReference>
<dbReference type="InterPro" id="IPR019811">
    <property type="entry name" value="HDH_CS"/>
</dbReference>
<dbReference type="PANTHER" id="PTHR43331:SF1">
    <property type="entry name" value="HOMOSERINE DEHYDROGENASE"/>
    <property type="match status" value="1"/>
</dbReference>
<dbReference type="Gene3D" id="3.40.50.720">
    <property type="entry name" value="NAD(P)-binding Rossmann-like Domain"/>
    <property type="match status" value="1"/>
</dbReference>
<evidence type="ECO:0000256" key="2">
    <source>
        <dbReference type="ARBA" id="ARBA00005062"/>
    </source>
</evidence>
<comment type="pathway">
    <text evidence="2 12">Amino-acid biosynthesis; L-methionine biosynthesis via de novo pathway; L-homoserine from L-aspartate: step 3/3.</text>
</comment>
<feature type="binding site" evidence="11">
    <location>
        <begin position="12"/>
        <end position="17"/>
    </location>
    <ligand>
        <name>NADP(+)</name>
        <dbReference type="ChEBI" id="CHEBI:58349"/>
    </ligand>
</feature>
<evidence type="ECO:0000256" key="1">
    <source>
        <dbReference type="ARBA" id="ARBA00005056"/>
    </source>
</evidence>
<proteinExistence type="inferred from homology"/>
<comment type="pathway">
    <text evidence="1 12">Amino-acid biosynthesis; L-threonine biosynthesis; L-threonine from L-aspartate: step 3/5.</text>
</comment>
<keyword evidence="11 12" id="KW-0521">NADP</keyword>
<comment type="similarity">
    <text evidence="3 13">Belongs to the homoserine dehydrogenase family.</text>
</comment>
<dbReference type="InterPro" id="IPR022697">
    <property type="entry name" value="HDH_short"/>
</dbReference>
<name>A0A0P6YQK2_9CHLR</name>
<keyword evidence="12" id="KW-0486">Methionine biosynthesis</keyword>
<evidence type="ECO:0000256" key="4">
    <source>
        <dbReference type="ARBA" id="ARBA00013213"/>
    </source>
</evidence>
<dbReference type="PIRSF" id="PIRSF036497">
    <property type="entry name" value="HDH_short"/>
    <property type="match status" value="1"/>
</dbReference>
<dbReference type="GO" id="GO:0004412">
    <property type="term" value="F:homoserine dehydrogenase activity"/>
    <property type="evidence" value="ECO:0007669"/>
    <property type="project" value="UniProtKB-EC"/>
</dbReference>
<protein>
    <recommendedName>
        <fullName evidence="5 12">Homoserine dehydrogenase</fullName>
        <ecNumber evidence="4 12">1.1.1.3</ecNumber>
    </recommendedName>
</protein>
<keyword evidence="6 12" id="KW-0791">Threonine biosynthesis</keyword>
<evidence type="ECO:0000256" key="3">
    <source>
        <dbReference type="ARBA" id="ARBA00006753"/>
    </source>
</evidence>
<dbReference type="PANTHER" id="PTHR43331">
    <property type="entry name" value="HOMOSERINE DEHYDROGENASE"/>
    <property type="match status" value="1"/>
</dbReference>
<dbReference type="UniPathway" id="UPA00050">
    <property type="reaction ID" value="UER00063"/>
</dbReference>
<reference evidence="15 16" key="1">
    <citation type="submission" date="2015-07" db="EMBL/GenBank/DDBJ databases">
        <title>Genome sequence of Levilinea saccharolytica DSM 16555.</title>
        <authorList>
            <person name="Hemp J."/>
            <person name="Ward L.M."/>
            <person name="Pace L.A."/>
            <person name="Fischer W.W."/>
        </authorList>
    </citation>
    <scope>NUCLEOTIDE SEQUENCE [LARGE SCALE GENOMIC DNA]</scope>
    <source>
        <strain evidence="15 16">KIBI-1</strain>
    </source>
</reference>
<dbReference type="SUPFAM" id="SSF55347">
    <property type="entry name" value="Glyceraldehyde-3-phosphate dehydrogenase-like, C-terminal domain"/>
    <property type="match status" value="1"/>
</dbReference>
<feature type="active site" description="Proton donor" evidence="10">
    <location>
        <position position="229"/>
    </location>
</feature>
<keyword evidence="16" id="KW-1185">Reference proteome</keyword>
<dbReference type="Gene3D" id="3.30.360.10">
    <property type="entry name" value="Dihydrodipicolinate Reductase, domain 2"/>
    <property type="match status" value="1"/>
</dbReference>
<dbReference type="FunFam" id="3.30.360.10:FF:000005">
    <property type="entry name" value="Homoserine dehydrogenase"/>
    <property type="match status" value="1"/>
</dbReference>
<evidence type="ECO:0000256" key="9">
    <source>
        <dbReference type="ARBA" id="ARBA00048841"/>
    </source>
</evidence>
<evidence type="ECO:0000256" key="12">
    <source>
        <dbReference type="RuleBase" id="RU000579"/>
    </source>
</evidence>
<evidence type="ECO:0000259" key="14">
    <source>
        <dbReference type="Pfam" id="PF00742"/>
    </source>
</evidence>
<evidence type="ECO:0000256" key="7">
    <source>
        <dbReference type="ARBA" id="ARBA00023002"/>
    </source>
</evidence>
<evidence type="ECO:0000256" key="8">
    <source>
        <dbReference type="ARBA" id="ARBA00023053"/>
    </source>
</evidence>
<keyword evidence="8" id="KW-0915">Sodium</keyword>
<dbReference type="InterPro" id="IPR001342">
    <property type="entry name" value="HDH_cat"/>
</dbReference>